<reference evidence="11" key="1">
    <citation type="submission" date="2019-11" db="EMBL/GenBank/DDBJ databases">
        <title>Microbial mats filling the niche in hypersaline microbial mats.</title>
        <authorList>
            <person name="Wong H.L."/>
            <person name="Macleod F.I."/>
            <person name="White R.A. III"/>
            <person name="Burns B.P."/>
        </authorList>
    </citation>
    <scope>NUCLEOTIDE SEQUENCE</scope>
    <source>
        <strain evidence="11">Rbin_158</strain>
    </source>
</reference>
<dbReference type="Gene3D" id="1.10.3720.10">
    <property type="entry name" value="MetI-like"/>
    <property type="match status" value="1"/>
</dbReference>
<comment type="subcellular location">
    <subcellularLocation>
        <location evidence="1 9">Cell membrane</location>
        <topology evidence="1 9">Multi-pass membrane protein</topology>
    </subcellularLocation>
</comment>
<accession>A0A9D5JV93</accession>
<keyword evidence="4" id="KW-1003">Cell membrane</keyword>
<evidence type="ECO:0000313" key="12">
    <source>
        <dbReference type="Proteomes" id="UP000649604"/>
    </source>
</evidence>
<keyword evidence="7 9" id="KW-1133">Transmembrane helix</keyword>
<sequence length="280" mass="31319">MNAKTFKLVLLYIILIFITIAILFPIYWTFVVSTKQKVELLDRRPVLYPTRILKENYTRPFVKGIYGQYLANSIIISLGNVVLVLALAIPATYAFSRFNLKGEKHIFFWLITNRMAPPAAFLIPLYLIFSGKLFSFIQLIDTHIVLILTYCLFNLPFAIWLLRGTLDGIPVELDEAALVDGASHLGILWKIIIPLAKPTIAVAAVLVFLFSWNQMLLASILTGTRASTITPGIVKFATMAGTDWGEMAAVSIVCLLPAFLFLGFTQKYIITGMTFGAMKE</sequence>
<keyword evidence="8 9" id="KW-0472">Membrane</keyword>
<dbReference type="SUPFAM" id="SSF161098">
    <property type="entry name" value="MetI-like"/>
    <property type="match status" value="1"/>
</dbReference>
<dbReference type="Proteomes" id="UP000649604">
    <property type="component" value="Unassembled WGS sequence"/>
</dbReference>
<dbReference type="CDD" id="cd06261">
    <property type="entry name" value="TM_PBP2"/>
    <property type="match status" value="1"/>
</dbReference>
<dbReference type="PANTHER" id="PTHR32243:SF50">
    <property type="entry name" value="MALTOSE_MALTODEXTRIN TRANSPORT SYSTEM PERMEASE PROTEIN MALG"/>
    <property type="match status" value="1"/>
</dbReference>
<comment type="similarity">
    <text evidence="2">Belongs to the binding-protein-dependent transport system permease family. MalFG subfamily.</text>
</comment>
<keyword evidence="5" id="KW-0762">Sugar transport</keyword>
<feature type="transmembrane region" description="Helical" evidence="9">
    <location>
        <begin position="244"/>
        <end position="264"/>
    </location>
</feature>
<feature type="transmembrane region" description="Helical" evidence="9">
    <location>
        <begin position="107"/>
        <end position="127"/>
    </location>
</feature>
<protein>
    <submittedName>
        <fullName evidence="11">ABC transporter permease subunit</fullName>
    </submittedName>
</protein>
<evidence type="ECO:0000256" key="4">
    <source>
        <dbReference type="ARBA" id="ARBA00022475"/>
    </source>
</evidence>
<feature type="domain" description="ABC transmembrane type-1" evidence="10">
    <location>
        <begin position="70"/>
        <end position="265"/>
    </location>
</feature>
<feature type="transmembrane region" description="Helical" evidence="9">
    <location>
        <begin position="9"/>
        <end position="30"/>
    </location>
</feature>
<dbReference type="AlphaFoldDB" id="A0A9D5JV93"/>
<dbReference type="GO" id="GO:0055085">
    <property type="term" value="P:transmembrane transport"/>
    <property type="evidence" value="ECO:0007669"/>
    <property type="project" value="InterPro"/>
</dbReference>
<keyword evidence="3 9" id="KW-0813">Transport</keyword>
<keyword evidence="6 9" id="KW-0812">Transmembrane</keyword>
<evidence type="ECO:0000256" key="6">
    <source>
        <dbReference type="ARBA" id="ARBA00022692"/>
    </source>
</evidence>
<dbReference type="InterPro" id="IPR000515">
    <property type="entry name" value="MetI-like"/>
</dbReference>
<evidence type="ECO:0000256" key="2">
    <source>
        <dbReference type="ARBA" id="ARBA00009047"/>
    </source>
</evidence>
<evidence type="ECO:0000256" key="3">
    <source>
        <dbReference type="ARBA" id="ARBA00022448"/>
    </source>
</evidence>
<dbReference type="GO" id="GO:0005886">
    <property type="term" value="C:plasma membrane"/>
    <property type="evidence" value="ECO:0007669"/>
    <property type="project" value="UniProtKB-SubCell"/>
</dbReference>
<dbReference type="Pfam" id="PF00528">
    <property type="entry name" value="BPD_transp_1"/>
    <property type="match status" value="1"/>
</dbReference>
<dbReference type="PANTHER" id="PTHR32243">
    <property type="entry name" value="MALTOSE TRANSPORT SYSTEM PERMEASE-RELATED"/>
    <property type="match status" value="1"/>
</dbReference>
<name>A0A9D5JV93_9BACT</name>
<proteinExistence type="inferred from homology"/>
<evidence type="ECO:0000256" key="7">
    <source>
        <dbReference type="ARBA" id="ARBA00022989"/>
    </source>
</evidence>
<feature type="transmembrane region" description="Helical" evidence="9">
    <location>
        <begin position="69"/>
        <end position="95"/>
    </location>
</feature>
<evidence type="ECO:0000256" key="9">
    <source>
        <dbReference type="RuleBase" id="RU363032"/>
    </source>
</evidence>
<evidence type="ECO:0000256" key="1">
    <source>
        <dbReference type="ARBA" id="ARBA00004651"/>
    </source>
</evidence>
<dbReference type="EMBL" id="WJJP01000215">
    <property type="protein sequence ID" value="MBD3324311.1"/>
    <property type="molecule type" value="Genomic_DNA"/>
</dbReference>
<dbReference type="InterPro" id="IPR050901">
    <property type="entry name" value="BP-dep_ABC_trans_perm"/>
</dbReference>
<evidence type="ECO:0000256" key="8">
    <source>
        <dbReference type="ARBA" id="ARBA00023136"/>
    </source>
</evidence>
<comment type="caution">
    <text evidence="11">The sequence shown here is derived from an EMBL/GenBank/DDBJ whole genome shotgun (WGS) entry which is preliminary data.</text>
</comment>
<evidence type="ECO:0000259" key="10">
    <source>
        <dbReference type="PROSITE" id="PS50928"/>
    </source>
</evidence>
<organism evidence="11 12">
    <name type="scientific">candidate division KSB3 bacterium</name>
    <dbReference type="NCBI Taxonomy" id="2044937"/>
    <lineage>
        <taxon>Bacteria</taxon>
        <taxon>candidate division KSB3</taxon>
    </lineage>
</organism>
<dbReference type="PROSITE" id="PS50928">
    <property type="entry name" value="ABC_TM1"/>
    <property type="match status" value="1"/>
</dbReference>
<evidence type="ECO:0000313" key="11">
    <source>
        <dbReference type="EMBL" id="MBD3324311.1"/>
    </source>
</evidence>
<evidence type="ECO:0000256" key="5">
    <source>
        <dbReference type="ARBA" id="ARBA00022597"/>
    </source>
</evidence>
<gene>
    <name evidence="11" type="ORF">GF339_06980</name>
</gene>
<dbReference type="InterPro" id="IPR035906">
    <property type="entry name" value="MetI-like_sf"/>
</dbReference>